<keyword evidence="5" id="KW-1185">Reference proteome</keyword>
<dbReference type="PANTHER" id="PTHR43185">
    <property type="entry name" value="FERROUS IRON TRANSPORT PROTEIN B"/>
    <property type="match status" value="1"/>
</dbReference>
<dbReference type="GO" id="GO:0005525">
    <property type="term" value="F:GTP binding"/>
    <property type="evidence" value="ECO:0007669"/>
    <property type="project" value="InterPro"/>
</dbReference>
<dbReference type="OrthoDB" id="9809127at2"/>
<proteinExistence type="predicted"/>
<keyword evidence="1" id="KW-0472">Membrane</keyword>
<evidence type="ECO:0000256" key="1">
    <source>
        <dbReference type="SAM" id="Phobius"/>
    </source>
</evidence>
<dbReference type="GO" id="GO:0005886">
    <property type="term" value="C:plasma membrane"/>
    <property type="evidence" value="ECO:0007669"/>
    <property type="project" value="TreeGrafter"/>
</dbReference>
<feature type="domain" description="Nucleoside transporter/FeoB GTPase Gate" evidence="3">
    <location>
        <begin position="259"/>
        <end position="351"/>
    </location>
</feature>
<feature type="transmembrane region" description="Helical" evidence="1">
    <location>
        <begin position="330"/>
        <end position="354"/>
    </location>
</feature>
<feature type="transmembrane region" description="Helical" evidence="1">
    <location>
        <begin position="360"/>
        <end position="379"/>
    </location>
</feature>
<reference evidence="4 5" key="1">
    <citation type="journal article" date="2018" name="Sci. Rep.">
        <title>A novel species of the marine cyanobacterium Acaryochloris with a unique pigment content and lifestyle.</title>
        <authorList>
            <person name="Partensky F."/>
            <person name="Six C."/>
            <person name="Ratin M."/>
            <person name="Garczarek L."/>
            <person name="Vaulot D."/>
            <person name="Probert I."/>
            <person name="Calteau A."/>
            <person name="Gourvil P."/>
            <person name="Marie D."/>
            <person name="Grebert T."/>
            <person name="Bouchier C."/>
            <person name="Le Panse S."/>
            <person name="Gachenot M."/>
            <person name="Rodriguez F."/>
            <person name="Garrido J.L."/>
        </authorList>
    </citation>
    <scope>NUCLEOTIDE SEQUENCE [LARGE SCALE GENOMIC DNA]</scope>
    <source>
        <strain evidence="4 5">RCC1774</strain>
    </source>
</reference>
<gene>
    <name evidence="4" type="primary">feoB</name>
    <name evidence="4" type="ORF">C1752_06327</name>
</gene>
<dbReference type="AlphaFoldDB" id="A0A2W1JRC3"/>
<dbReference type="InterPro" id="IPR011642">
    <property type="entry name" value="Gate_dom"/>
</dbReference>
<dbReference type="SUPFAM" id="SSF52540">
    <property type="entry name" value="P-loop containing nucleoside triphosphate hydrolases"/>
    <property type="match status" value="1"/>
</dbReference>
<dbReference type="RefSeq" id="WP_110988021.1">
    <property type="nucleotide sequence ID" value="NZ_CAWNWM010000017.1"/>
</dbReference>
<dbReference type="CDD" id="cd00882">
    <property type="entry name" value="Ras_like_GTPase"/>
    <property type="match status" value="1"/>
</dbReference>
<feature type="transmembrane region" description="Helical" evidence="1">
    <location>
        <begin position="224"/>
        <end position="245"/>
    </location>
</feature>
<feature type="transmembrane region" description="Helical" evidence="1">
    <location>
        <begin position="414"/>
        <end position="435"/>
    </location>
</feature>
<keyword evidence="1" id="KW-1133">Transmembrane helix</keyword>
<dbReference type="InterPro" id="IPR027417">
    <property type="entry name" value="P-loop_NTPase"/>
</dbReference>
<dbReference type="GO" id="GO:0015093">
    <property type="term" value="F:ferrous iron transmembrane transporter activity"/>
    <property type="evidence" value="ECO:0007669"/>
    <property type="project" value="TreeGrafter"/>
</dbReference>
<feature type="transmembrane region" description="Helical" evidence="1">
    <location>
        <begin position="492"/>
        <end position="513"/>
    </location>
</feature>
<feature type="transmembrane region" description="Helical" evidence="1">
    <location>
        <begin position="257"/>
        <end position="275"/>
    </location>
</feature>
<feature type="transmembrane region" description="Helical" evidence="1">
    <location>
        <begin position="520"/>
        <end position="546"/>
    </location>
</feature>
<dbReference type="PANTHER" id="PTHR43185:SF1">
    <property type="entry name" value="FE(2+) TRANSPORTER FEOB"/>
    <property type="match status" value="1"/>
</dbReference>
<dbReference type="InterPro" id="IPR006073">
    <property type="entry name" value="GTP-bd"/>
</dbReference>
<feature type="transmembrane region" description="Helical" evidence="1">
    <location>
        <begin position="191"/>
        <end position="212"/>
    </location>
</feature>
<name>A0A2W1JRC3_9CYAN</name>
<evidence type="ECO:0000313" key="5">
    <source>
        <dbReference type="Proteomes" id="UP000248857"/>
    </source>
</evidence>
<dbReference type="Pfam" id="PF07670">
    <property type="entry name" value="Gate"/>
    <property type="match status" value="1"/>
</dbReference>
<dbReference type="InterPro" id="IPR050860">
    <property type="entry name" value="FeoB_GTPase"/>
</dbReference>
<sequence length="549" mass="60080">MPLLTPPVQRSIVVIGKENTGKSQLIAALTGCSPYSSNFRGSTIACETYVRDGMTFVDTPGILYRSDRATTQAALAQLQIHDVVLLVVKATHVDEDLADLWPLVAGKLGIVVITFWDKIASSGFTHSVVRDWKQASHLEFMPVNARNLTRTQRHEIVASLSAPSAFPYQWQPHPAGWRIEPQPTILEHPRVGWLVAILLLFLPAMLAVGFANRFAAIADPLVQWLIKPLIDALTGLLPLPEAMLIGRYGLLTMGPLLFVWAVPTVILYALFLGTYKASGLVERITVALHPLLRPFGLSGRDLVRVMMGFGCNVPAVISTRACSSCARKTCISAIAFGSACSYQLGATLGVFSAANMPYLAIPYLVYLTSTTLVYTRLIAPKSARSLQNSLMIEHRTFLERPRLVAIWREAQGTLYQFFTTAIPIFVAITLIASVLDEWNLLTALATILHPLMGIFHLPSDAALPIILASIRKDGLLLFAEVDTLSVLTPLQILTGVYLAGVLLPCLVTALTIAREQSLRFALILMGRQAVAAMVFSLVLAWAGYWIERT</sequence>
<dbReference type="Proteomes" id="UP000248857">
    <property type="component" value="Unassembled WGS sequence"/>
</dbReference>
<evidence type="ECO:0000313" key="4">
    <source>
        <dbReference type="EMBL" id="PZD71407.1"/>
    </source>
</evidence>
<accession>A0A2W1JRC3</accession>
<protein>
    <submittedName>
        <fullName evidence="4">Fe(2+) transporter FeoB</fullName>
    </submittedName>
</protein>
<comment type="caution">
    <text evidence="4">The sequence shown here is derived from an EMBL/GenBank/DDBJ whole genome shotgun (WGS) entry which is preliminary data.</text>
</comment>
<organism evidence="4 5">
    <name type="scientific">Acaryochloris thomasi RCC1774</name>
    <dbReference type="NCBI Taxonomy" id="1764569"/>
    <lineage>
        <taxon>Bacteria</taxon>
        <taxon>Bacillati</taxon>
        <taxon>Cyanobacteriota</taxon>
        <taxon>Cyanophyceae</taxon>
        <taxon>Acaryochloridales</taxon>
        <taxon>Acaryochloridaceae</taxon>
        <taxon>Acaryochloris</taxon>
        <taxon>Acaryochloris thomasi</taxon>
    </lineage>
</organism>
<evidence type="ECO:0000259" key="3">
    <source>
        <dbReference type="Pfam" id="PF07670"/>
    </source>
</evidence>
<feature type="domain" description="G" evidence="2">
    <location>
        <begin position="12"/>
        <end position="100"/>
    </location>
</feature>
<evidence type="ECO:0000259" key="2">
    <source>
        <dbReference type="Pfam" id="PF01926"/>
    </source>
</evidence>
<dbReference type="Gene3D" id="3.40.50.300">
    <property type="entry name" value="P-loop containing nucleotide triphosphate hydrolases"/>
    <property type="match status" value="1"/>
</dbReference>
<keyword evidence="1" id="KW-0812">Transmembrane</keyword>
<dbReference type="Pfam" id="PF01926">
    <property type="entry name" value="MMR_HSR1"/>
    <property type="match status" value="1"/>
</dbReference>
<dbReference type="EMBL" id="PQWO01000017">
    <property type="protein sequence ID" value="PZD71407.1"/>
    <property type="molecule type" value="Genomic_DNA"/>
</dbReference>